<evidence type="ECO:0000313" key="2">
    <source>
        <dbReference type="Proteomes" id="UP000241158"/>
    </source>
</evidence>
<organism evidence="1 2">
    <name type="scientific">Phyllobacterium endophyticum</name>
    <dbReference type="NCBI Taxonomy" id="1149773"/>
    <lineage>
        <taxon>Bacteria</taxon>
        <taxon>Pseudomonadati</taxon>
        <taxon>Pseudomonadota</taxon>
        <taxon>Alphaproteobacteria</taxon>
        <taxon>Hyphomicrobiales</taxon>
        <taxon>Phyllobacteriaceae</taxon>
        <taxon>Phyllobacterium</taxon>
    </lineage>
</organism>
<dbReference type="Proteomes" id="UP000241158">
    <property type="component" value="Unassembled WGS sequence"/>
</dbReference>
<dbReference type="AlphaFoldDB" id="A0A2P7AQT9"/>
<protein>
    <submittedName>
        <fullName evidence="1">Uncharacterized protein</fullName>
    </submittedName>
</protein>
<keyword evidence="2" id="KW-1185">Reference proteome</keyword>
<name>A0A2P7AQT9_9HYPH</name>
<reference evidence="2" key="1">
    <citation type="submission" date="2017-11" db="EMBL/GenBank/DDBJ databases">
        <authorList>
            <person name="Kuznetsova I."/>
            <person name="Sazanova A."/>
            <person name="Chirak E."/>
            <person name="Safronova V."/>
            <person name="Willems A."/>
        </authorList>
    </citation>
    <scope>NUCLEOTIDE SEQUENCE [LARGE SCALE GENOMIC DNA]</scope>
    <source>
        <strain evidence="2">PEPV15</strain>
    </source>
</reference>
<gene>
    <name evidence="1" type="ORF">CU100_14500</name>
</gene>
<sequence>MGATRELVCVDPSRGAVGTQAVWAAEHPACWSVLCRGGADGFSVLALAKPTLEQANADPAESVNPTAAASVIRCLIIASLIVVFT</sequence>
<dbReference type="EMBL" id="PGGN01000003">
    <property type="protein sequence ID" value="PSH56589.1"/>
    <property type="molecule type" value="Genomic_DNA"/>
</dbReference>
<proteinExistence type="predicted"/>
<evidence type="ECO:0000313" key="1">
    <source>
        <dbReference type="EMBL" id="PSH56589.1"/>
    </source>
</evidence>
<comment type="caution">
    <text evidence="1">The sequence shown here is derived from an EMBL/GenBank/DDBJ whole genome shotgun (WGS) entry which is preliminary data.</text>
</comment>
<accession>A0A2P7AQT9</accession>